<accession>A0AB39I4M5</accession>
<name>A0AB39I4M5_9PSED</name>
<evidence type="ECO:0000256" key="1">
    <source>
        <dbReference type="ARBA" id="ARBA00023015"/>
    </source>
</evidence>
<gene>
    <name evidence="6" type="ORF">AB4Y39_11550</name>
</gene>
<keyword evidence="2" id="KW-0238">DNA-binding</keyword>
<dbReference type="PRINTS" id="PR00038">
    <property type="entry name" value="HTHLUXR"/>
</dbReference>
<dbReference type="SUPFAM" id="SSF46894">
    <property type="entry name" value="C-terminal effector domain of the bipartite response regulators"/>
    <property type="match status" value="2"/>
</dbReference>
<dbReference type="PANTHER" id="PTHR44688">
    <property type="entry name" value="DNA-BINDING TRANSCRIPTIONAL ACTIVATOR DEVR_DOSR"/>
    <property type="match status" value="1"/>
</dbReference>
<dbReference type="PROSITE" id="PS50043">
    <property type="entry name" value="HTH_LUXR_2"/>
    <property type="match status" value="2"/>
</dbReference>
<evidence type="ECO:0000256" key="2">
    <source>
        <dbReference type="ARBA" id="ARBA00023125"/>
    </source>
</evidence>
<dbReference type="SMART" id="SM00421">
    <property type="entry name" value="HTH_LUXR"/>
    <property type="match status" value="2"/>
</dbReference>
<dbReference type="PROSITE" id="PS50531">
    <property type="entry name" value="HTH_IS21"/>
    <property type="match status" value="1"/>
</dbReference>
<evidence type="ECO:0000256" key="3">
    <source>
        <dbReference type="ARBA" id="ARBA00023163"/>
    </source>
</evidence>
<proteinExistence type="predicted"/>
<keyword evidence="3" id="KW-0804">Transcription</keyword>
<feature type="domain" description="HTH IS21-type" evidence="5">
    <location>
        <begin position="1"/>
        <end position="50"/>
    </location>
</feature>
<dbReference type="Pfam" id="PF00196">
    <property type="entry name" value="GerE"/>
    <property type="match status" value="2"/>
</dbReference>
<dbReference type="InterPro" id="IPR016032">
    <property type="entry name" value="Sig_transdc_resp-reg_C-effctor"/>
</dbReference>
<sequence length="252" mass="27971">MREAARRLCISRNTAKRWLSAPQGGQPRYPQRATAAGLLDRYKEHLLLWLKAGIDSGERQRSSVATYFECLQAIGFPGSKSLVYRYCRSWKLQLNNAPGRAGSVPLNVEPEEACTFVGLTTREREVLSWVARGRSCREIASSMGIASLTVRKHRCNILGKCGLHSTAQLVAFAVGTLQRQGQAQDQLALSRLSARERQVVMCLAKGLTSKEIAKCLRISPATVRKHREHAMKSMGVHTMASLMWYAVGGERS</sequence>
<evidence type="ECO:0000313" key="6">
    <source>
        <dbReference type="EMBL" id="XDK39272.1"/>
    </source>
</evidence>
<dbReference type="EMBL" id="CP162607">
    <property type="protein sequence ID" value="XDK39272.1"/>
    <property type="molecule type" value="Genomic_DNA"/>
</dbReference>
<dbReference type="Gene3D" id="1.10.10.10">
    <property type="entry name" value="Winged helix-like DNA-binding domain superfamily/Winged helix DNA-binding domain"/>
    <property type="match status" value="2"/>
</dbReference>
<dbReference type="GO" id="GO:0006355">
    <property type="term" value="P:regulation of DNA-templated transcription"/>
    <property type="evidence" value="ECO:0007669"/>
    <property type="project" value="InterPro"/>
</dbReference>
<dbReference type="PANTHER" id="PTHR44688:SF16">
    <property type="entry name" value="DNA-BINDING TRANSCRIPTIONAL ACTIVATOR DEVR_DOSR"/>
    <property type="match status" value="1"/>
</dbReference>
<dbReference type="AlphaFoldDB" id="A0AB39I4M5"/>
<feature type="domain" description="HTH luxR-type" evidence="4">
    <location>
        <begin position="185"/>
        <end position="250"/>
    </location>
</feature>
<dbReference type="InterPro" id="IPR036388">
    <property type="entry name" value="WH-like_DNA-bd_sf"/>
</dbReference>
<protein>
    <submittedName>
        <fullName evidence="6">LuxR C-terminal-related transcriptional regulator</fullName>
    </submittedName>
</protein>
<evidence type="ECO:0000259" key="4">
    <source>
        <dbReference type="PROSITE" id="PS50043"/>
    </source>
</evidence>
<reference evidence="6" key="1">
    <citation type="submission" date="2024-07" db="EMBL/GenBank/DDBJ databases">
        <title>Identification and characteristics of a novel species of coltsfoot's symbiotic bacteria.</title>
        <authorList>
            <person name="Juszczyk A."/>
            <person name="Jasielczuk I."/>
            <person name="Gurgul A."/>
            <person name="Rogala M."/>
            <person name="Kowalczyk A."/>
            <person name="Szmatola T."/>
            <person name="Kosecka-Strojek M."/>
            <person name="Arent Z."/>
            <person name="Latowski D."/>
        </authorList>
    </citation>
    <scope>NUCLEOTIDE SEQUENCE</scope>
    <source>
        <strain evidence="6">Hg7Tf</strain>
    </source>
</reference>
<keyword evidence="1" id="KW-0805">Transcription regulation</keyword>
<feature type="domain" description="HTH luxR-type" evidence="4">
    <location>
        <begin position="112"/>
        <end position="177"/>
    </location>
</feature>
<dbReference type="RefSeq" id="WP_158240002.1">
    <property type="nucleotide sequence ID" value="NZ_CP162607.1"/>
</dbReference>
<dbReference type="CDD" id="cd06170">
    <property type="entry name" value="LuxR_C_like"/>
    <property type="match status" value="2"/>
</dbReference>
<dbReference type="InterPro" id="IPR000792">
    <property type="entry name" value="Tscrpt_reg_LuxR_C"/>
</dbReference>
<dbReference type="InterPro" id="IPR017894">
    <property type="entry name" value="HTH_IS21_transposase_type"/>
</dbReference>
<evidence type="ECO:0000259" key="5">
    <source>
        <dbReference type="PROSITE" id="PS50531"/>
    </source>
</evidence>
<dbReference type="GO" id="GO:0003677">
    <property type="term" value="F:DNA binding"/>
    <property type="evidence" value="ECO:0007669"/>
    <property type="project" value="UniProtKB-KW"/>
</dbReference>
<organism evidence="6">
    <name type="scientific">Pseudomonas sp. Hg7Tf</name>
    <dbReference type="NCBI Taxonomy" id="3236988"/>
    <lineage>
        <taxon>Bacteria</taxon>
        <taxon>Pseudomonadati</taxon>
        <taxon>Pseudomonadota</taxon>
        <taxon>Gammaproteobacteria</taxon>
        <taxon>Pseudomonadales</taxon>
        <taxon>Pseudomonadaceae</taxon>
        <taxon>Pseudomonas</taxon>
    </lineage>
</organism>